<organism evidence="10">
    <name type="scientific">hydrothermal vent metagenome</name>
    <dbReference type="NCBI Taxonomy" id="652676"/>
    <lineage>
        <taxon>unclassified sequences</taxon>
        <taxon>metagenomes</taxon>
        <taxon>ecological metagenomes</taxon>
    </lineage>
</organism>
<dbReference type="NCBIfam" id="TIGR00668">
    <property type="entry name" value="apaH"/>
    <property type="match status" value="1"/>
</dbReference>
<dbReference type="NCBIfam" id="NF001204">
    <property type="entry name" value="PRK00166.1"/>
    <property type="match status" value="1"/>
</dbReference>
<proteinExistence type="inferred from homology"/>
<dbReference type="EMBL" id="UOFB01000424">
    <property type="protein sequence ID" value="VAW50025.1"/>
    <property type="molecule type" value="Genomic_DNA"/>
</dbReference>
<evidence type="ECO:0000256" key="3">
    <source>
        <dbReference type="ARBA" id="ARBA00012506"/>
    </source>
</evidence>
<dbReference type="PIRSF" id="PIRSF000903">
    <property type="entry name" value="B5n-ttraPtase_sm"/>
    <property type="match status" value="1"/>
</dbReference>
<comment type="function">
    <text evidence="1">Hydrolyzes diadenosine 5',5'''-P1,P4-tetraphosphate to yield ADP.</text>
</comment>
<protein>
    <recommendedName>
        <fullName evidence="3">bis(5'-nucleosyl)-tetraphosphatase (symmetrical)</fullName>
        <ecNumber evidence="3">3.6.1.41</ecNumber>
    </recommendedName>
    <alternativeName>
        <fullName evidence="6">Ap4A hydrolase</fullName>
    </alternativeName>
    <alternativeName>
        <fullName evidence="5">Diadenosine 5',5'''-P1,P4-tetraphosphate pyrophosphohydrolase</fullName>
    </alternativeName>
    <alternativeName>
        <fullName evidence="7">Diadenosine tetraphosphatase</fullName>
    </alternativeName>
</protein>
<dbReference type="Pfam" id="PF00149">
    <property type="entry name" value="Metallophos"/>
    <property type="match status" value="1"/>
</dbReference>
<evidence type="ECO:0000256" key="4">
    <source>
        <dbReference type="ARBA" id="ARBA00022801"/>
    </source>
</evidence>
<dbReference type="InterPro" id="IPR004617">
    <property type="entry name" value="ApaH"/>
</dbReference>
<dbReference type="AlphaFoldDB" id="A0A3B0W2G1"/>
<keyword evidence="4 10" id="KW-0378">Hydrolase</keyword>
<evidence type="ECO:0000259" key="9">
    <source>
        <dbReference type="Pfam" id="PF00149"/>
    </source>
</evidence>
<dbReference type="PANTHER" id="PTHR40942">
    <property type="match status" value="1"/>
</dbReference>
<dbReference type="InterPro" id="IPR029052">
    <property type="entry name" value="Metallo-depent_PP-like"/>
</dbReference>
<gene>
    <name evidence="10" type="ORF">MNBD_GAMMA04-370</name>
</gene>
<reference evidence="10" key="1">
    <citation type="submission" date="2018-06" db="EMBL/GenBank/DDBJ databases">
        <authorList>
            <person name="Zhirakovskaya E."/>
        </authorList>
    </citation>
    <scope>NUCLEOTIDE SEQUENCE</scope>
</reference>
<dbReference type="EC" id="3.6.1.41" evidence="3"/>
<dbReference type="PANTHER" id="PTHR40942:SF4">
    <property type="entry name" value="CYTOCHROME C5"/>
    <property type="match status" value="1"/>
</dbReference>
<evidence type="ECO:0000256" key="8">
    <source>
        <dbReference type="ARBA" id="ARBA00049417"/>
    </source>
</evidence>
<dbReference type="GO" id="GO:0008803">
    <property type="term" value="F:bis(5'-nucleosyl)-tetraphosphatase (symmetrical) activity"/>
    <property type="evidence" value="ECO:0007669"/>
    <property type="project" value="UniProtKB-EC"/>
</dbReference>
<dbReference type="CDD" id="cd07422">
    <property type="entry name" value="MPP_ApaH"/>
    <property type="match status" value="1"/>
</dbReference>
<comment type="catalytic activity">
    <reaction evidence="8">
        <text>P(1),P(4)-bis(5'-adenosyl) tetraphosphate + H2O = 2 ADP + 2 H(+)</text>
        <dbReference type="Rhea" id="RHEA:24252"/>
        <dbReference type="ChEBI" id="CHEBI:15377"/>
        <dbReference type="ChEBI" id="CHEBI:15378"/>
        <dbReference type="ChEBI" id="CHEBI:58141"/>
        <dbReference type="ChEBI" id="CHEBI:456216"/>
        <dbReference type="EC" id="3.6.1.41"/>
    </reaction>
</comment>
<comment type="similarity">
    <text evidence="2">Belongs to the Ap4A hydrolase family.</text>
</comment>
<evidence type="ECO:0000313" key="10">
    <source>
        <dbReference type="EMBL" id="VAW50025.1"/>
    </source>
</evidence>
<evidence type="ECO:0000256" key="7">
    <source>
        <dbReference type="ARBA" id="ARBA00033210"/>
    </source>
</evidence>
<dbReference type="InterPro" id="IPR004843">
    <property type="entry name" value="Calcineurin-like_PHP"/>
</dbReference>
<evidence type="ECO:0000256" key="2">
    <source>
        <dbReference type="ARBA" id="ARBA00005419"/>
    </source>
</evidence>
<accession>A0A3B0W2G1</accession>
<sequence>MATYVIGDLQGCYDELQTLLSHINYQPEQDFLWFVGDLVNRGPKSLECLRFVKQLEQEGRAKTVLGNHDFHLLAAYAGFEKFRSKSDTLQDILQTKDVDELIHWLRQQPLMVKHPIYNTVMVHAGIPPQWSIQAALGYAKEVETILQREDWKDALVNHLFGNQPNQWQETLTGWDRARYILNAFARMRYCDANGALEFTLKSAPNSEQTRQKIAPYEPWFVFPNRKNKDHEIFFGHWSTLGEIDAYQVHSTDTGCLWGGKMTAYALETKQRFSVSCTQQCRPKPPKKGLNKS</sequence>
<dbReference type="SUPFAM" id="SSF56300">
    <property type="entry name" value="Metallo-dependent phosphatases"/>
    <property type="match status" value="1"/>
</dbReference>
<evidence type="ECO:0000256" key="6">
    <source>
        <dbReference type="ARBA" id="ARBA00032248"/>
    </source>
</evidence>
<evidence type="ECO:0000256" key="5">
    <source>
        <dbReference type="ARBA" id="ARBA00031248"/>
    </source>
</evidence>
<dbReference type="HAMAP" id="MF_00199">
    <property type="entry name" value="ApaH"/>
    <property type="match status" value="1"/>
</dbReference>
<dbReference type="Gene3D" id="3.60.21.10">
    <property type="match status" value="1"/>
</dbReference>
<name>A0A3B0W2G1_9ZZZZ</name>
<feature type="domain" description="Calcineurin-like phosphoesterase" evidence="9">
    <location>
        <begin position="3"/>
        <end position="178"/>
    </location>
</feature>
<evidence type="ECO:0000256" key="1">
    <source>
        <dbReference type="ARBA" id="ARBA00003413"/>
    </source>
</evidence>